<evidence type="ECO:0000313" key="2">
    <source>
        <dbReference type="Proteomes" id="UP001153954"/>
    </source>
</evidence>
<reference evidence="1" key="1">
    <citation type="submission" date="2022-03" db="EMBL/GenBank/DDBJ databases">
        <authorList>
            <person name="Tunstrom K."/>
        </authorList>
    </citation>
    <scope>NUCLEOTIDE SEQUENCE</scope>
</reference>
<accession>A0AAU9V5Y0</accession>
<comment type="caution">
    <text evidence="1">The sequence shown here is derived from an EMBL/GenBank/DDBJ whole genome shotgun (WGS) entry which is preliminary data.</text>
</comment>
<dbReference type="Proteomes" id="UP001153954">
    <property type="component" value="Unassembled WGS sequence"/>
</dbReference>
<dbReference type="EMBL" id="CAKOGL010000027">
    <property type="protein sequence ID" value="CAH2104465.1"/>
    <property type="molecule type" value="Genomic_DNA"/>
</dbReference>
<gene>
    <name evidence="1" type="ORF">EEDITHA_LOCUS18837</name>
</gene>
<keyword evidence="2" id="KW-1185">Reference proteome</keyword>
<protein>
    <submittedName>
        <fullName evidence="1">Uncharacterized protein</fullName>
    </submittedName>
</protein>
<evidence type="ECO:0000313" key="1">
    <source>
        <dbReference type="EMBL" id="CAH2104465.1"/>
    </source>
</evidence>
<proteinExistence type="predicted"/>
<organism evidence="1 2">
    <name type="scientific">Euphydryas editha</name>
    <name type="common">Edith's checkerspot</name>
    <dbReference type="NCBI Taxonomy" id="104508"/>
    <lineage>
        <taxon>Eukaryota</taxon>
        <taxon>Metazoa</taxon>
        <taxon>Ecdysozoa</taxon>
        <taxon>Arthropoda</taxon>
        <taxon>Hexapoda</taxon>
        <taxon>Insecta</taxon>
        <taxon>Pterygota</taxon>
        <taxon>Neoptera</taxon>
        <taxon>Endopterygota</taxon>
        <taxon>Lepidoptera</taxon>
        <taxon>Glossata</taxon>
        <taxon>Ditrysia</taxon>
        <taxon>Papilionoidea</taxon>
        <taxon>Nymphalidae</taxon>
        <taxon>Nymphalinae</taxon>
        <taxon>Euphydryas</taxon>
    </lineage>
</organism>
<sequence>MEPIIVENGRITQITNAIHIKIGPTRKPTNAEKTRRTILQIQKSEQREMRLILRAAICASACDAADSGWARRSLMGVIRSRDHALATARSCPITGWGPGPHRILNAVDNE</sequence>
<name>A0AAU9V5Y0_EUPED</name>
<dbReference type="AlphaFoldDB" id="A0AAU9V5Y0"/>